<dbReference type="EMBL" id="OA565321">
    <property type="protein sequence ID" value="CAD7196772.1"/>
    <property type="molecule type" value="Genomic_DNA"/>
</dbReference>
<accession>A0A7R8Z7P8</accession>
<reference evidence="1" key="1">
    <citation type="submission" date="2020-11" db="EMBL/GenBank/DDBJ databases">
        <authorList>
            <person name="Tran Van P."/>
        </authorList>
    </citation>
    <scope>NUCLEOTIDE SEQUENCE</scope>
</reference>
<name>A0A7R8Z7P8_TIMDO</name>
<protein>
    <submittedName>
        <fullName evidence="1">Uncharacterized protein</fullName>
    </submittedName>
</protein>
<dbReference type="AlphaFoldDB" id="A0A7R8Z7P8"/>
<gene>
    <name evidence="1" type="ORF">TDIB3V08_LOCUS3103</name>
</gene>
<proteinExistence type="predicted"/>
<dbReference type="InterPro" id="IPR023606">
    <property type="entry name" value="CoA-Trfase_III_dom_1_sf"/>
</dbReference>
<organism evidence="1">
    <name type="scientific">Timema douglasi</name>
    <name type="common">Walking stick</name>
    <dbReference type="NCBI Taxonomy" id="61478"/>
    <lineage>
        <taxon>Eukaryota</taxon>
        <taxon>Metazoa</taxon>
        <taxon>Ecdysozoa</taxon>
        <taxon>Arthropoda</taxon>
        <taxon>Hexapoda</taxon>
        <taxon>Insecta</taxon>
        <taxon>Pterygota</taxon>
        <taxon>Neoptera</taxon>
        <taxon>Polyneoptera</taxon>
        <taxon>Phasmatodea</taxon>
        <taxon>Timematodea</taxon>
        <taxon>Timematoidea</taxon>
        <taxon>Timematidae</taxon>
        <taxon>Timema</taxon>
    </lineage>
</organism>
<evidence type="ECO:0000313" key="1">
    <source>
        <dbReference type="EMBL" id="CAD7196772.1"/>
    </source>
</evidence>
<dbReference type="SUPFAM" id="SSF89796">
    <property type="entry name" value="CoA-transferase family III (CaiB/BaiF)"/>
    <property type="match status" value="1"/>
</dbReference>
<sequence length="227" mass="26507">MSTLEAPEGNYTKLSEKLRRATPNRIQCSFFCGGRQCKYENSANWDQIHMAINGIFSHCLNEEQVPFKPLQPDFLNGNHTMSYHTLFSSTGIHFISEGSDTTQEAYSNLYHLMAFDGTPYLSAHMTLYWNLMQHESHGTEYNDRMIIVIHLRVLESDRDAHPWLEEQLDALLDRIQDHRVSVEDHCRRTEPGRRWLSHGNIHARVMSRPDGMCSEKLLWRRKESIND</sequence>